<accession>A0A7H0Y8G8</accession>
<keyword evidence="1" id="KW-0812">Transmembrane</keyword>
<evidence type="ECO:0000313" key="3">
    <source>
        <dbReference type="Proteomes" id="UP000516384"/>
    </source>
</evidence>
<evidence type="ECO:0000256" key="1">
    <source>
        <dbReference type="SAM" id="Phobius"/>
    </source>
</evidence>
<organism evidence="2 3">
    <name type="scientific">Paenibacillus peoriae</name>
    <dbReference type="NCBI Taxonomy" id="59893"/>
    <lineage>
        <taxon>Bacteria</taxon>
        <taxon>Bacillati</taxon>
        <taxon>Bacillota</taxon>
        <taxon>Bacilli</taxon>
        <taxon>Bacillales</taxon>
        <taxon>Paenibacillaceae</taxon>
        <taxon>Paenibacillus</taxon>
    </lineage>
</organism>
<keyword evidence="1" id="KW-0472">Membrane</keyword>
<evidence type="ECO:0000313" key="2">
    <source>
        <dbReference type="EMBL" id="QNR67376.1"/>
    </source>
</evidence>
<gene>
    <name evidence="2" type="ORF">IAQ67_27145</name>
</gene>
<dbReference type="AlphaFoldDB" id="A0A7H0Y8G8"/>
<keyword evidence="1" id="KW-1133">Transmembrane helix</keyword>
<sequence length="178" mass="20073">MVKFTTKGGYLLRIVSRNKLACLVALGGILTVIATGFGGGKESYKLPDKPKEAAVSTFSEYMNASMSRDYDKMLSLSDDYRFKTEQARLNFLKAQGTPIDYRIVSVDDSNPSKIVVSSITKYEDMELPSIKHILAFEEGKYKLQMRNVVINMIPSSPDYRTVEYEPEKVDDNLEGNFK</sequence>
<dbReference type="EMBL" id="CP061172">
    <property type="protein sequence ID" value="QNR67376.1"/>
    <property type="molecule type" value="Genomic_DNA"/>
</dbReference>
<proteinExistence type="predicted"/>
<feature type="transmembrane region" description="Helical" evidence="1">
    <location>
        <begin position="20"/>
        <end position="40"/>
    </location>
</feature>
<dbReference type="Proteomes" id="UP000516384">
    <property type="component" value="Chromosome"/>
</dbReference>
<name>A0A7H0Y8G8_9BACL</name>
<protein>
    <submittedName>
        <fullName evidence="2">Uncharacterized protein</fullName>
    </submittedName>
</protein>
<reference evidence="2 3" key="1">
    <citation type="submission" date="2020-09" db="EMBL/GenBank/DDBJ databases">
        <title>Characterization of Paenibacillus peoriae strain ZF390 with broad-spectrum antimicrobial activity as a potential biocontrol agent.</title>
        <authorList>
            <person name="Li L."/>
            <person name="Zhao Y."/>
            <person name="Li B."/>
            <person name="Xie X."/>
        </authorList>
    </citation>
    <scope>NUCLEOTIDE SEQUENCE [LARGE SCALE GENOMIC DNA]</scope>
    <source>
        <strain evidence="2 3">ZF390</strain>
    </source>
</reference>